<keyword evidence="2" id="KW-0805">Transcription regulation</keyword>
<keyword evidence="3" id="KW-0238">DNA-binding</keyword>
<gene>
    <name evidence="6" type="ORF">BIY26_19250</name>
</gene>
<organism evidence="6 7">
    <name type="scientific">Brenneria goodwinii</name>
    <dbReference type="NCBI Taxonomy" id="1109412"/>
    <lineage>
        <taxon>Bacteria</taxon>
        <taxon>Pseudomonadati</taxon>
        <taxon>Pseudomonadota</taxon>
        <taxon>Gammaproteobacteria</taxon>
        <taxon>Enterobacterales</taxon>
        <taxon>Pectobacteriaceae</taxon>
        <taxon>Brenneria</taxon>
    </lineage>
</organism>
<dbReference type="NCBIfam" id="TIGR03298">
    <property type="entry name" value="argP"/>
    <property type="match status" value="1"/>
</dbReference>
<dbReference type="PANTHER" id="PTHR30579:SF2">
    <property type="entry name" value="HTH-TYPE TRANSCRIPTIONAL REGULATOR ARGP"/>
    <property type="match status" value="1"/>
</dbReference>
<dbReference type="InterPro" id="IPR050176">
    <property type="entry name" value="LTTR"/>
</dbReference>
<evidence type="ECO:0000313" key="7">
    <source>
        <dbReference type="Proteomes" id="UP000285972"/>
    </source>
</evidence>
<comment type="similarity">
    <text evidence="1">Belongs to the LysR transcriptional regulatory family.</text>
</comment>
<reference evidence="6 7" key="1">
    <citation type="submission" date="2016-09" db="EMBL/GenBank/DDBJ databases">
        <authorList>
            <person name="Doonan J."/>
            <person name="Pachebat J.A."/>
            <person name="Golyshin P.N."/>
            <person name="Denman S."/>
            <person name="Mcdonald J.E."/>
        </authorList>
    </citation>
    <scope>NUCLEOTIDE SEQUENCE [LARGE SCALE GENOMIC DNA]</scope>
    <source>
        <strain evidence="6 7">FRB141</strain>
    </source>
</reference>
<dbReference type="Pfam" id="PF00126">
    <property type="entry name" value="HTH_1"/>
    <property type="match status" value="1"/>
</dbReference>
<feature type="domain" description="HTH lysR-type" evidence="5">
    <location>
        <begin position="3"/>
        <end position="59"/>
    </location>
</feature>
<proteinExistence type="inferred from homology"/>
<dbReference type="GO" id="GO:0003677">
    <property type="term" value="F:DNA binding"/>
    <property type="evidence" value="ECO:0007669"/>
    <property type="project" value="UniProtKB-KW"/>
</dbReference>
<keyword evidence="4" id="KW-0804">Transcription</keyword>
<protein>
    <submittedName>
        <fullName evidence="6">Transcriptional regulator ArgP</fullName>
    </submittedName>
</protein>
<dbReference type="PROSITE" id="PS50931">
    <property type="entry name" value="HTH_LYSR"/>
    <property type="match status" value="1"/>
</dbReference>
<sequence>MKIDVRKTEALMAVIETGGFELAAKRLNLTTSAISQRIKALESAIGTPLVIRGKPCASTAEGAKLIQYLRRQKFLYDEFESELFGTENTKVKMRIAINQDSLDTWFLPAVQPVVHKKNILLDIVVDDQDYTLRALAEGNVVAAISSIAKPMRGCNVVPLGSIRYRFLCSPDFHQRWFANGVTRDALQKAPLLIFGNKDKLQSDFLNRVFSVNQEACRYHCVPSTEAFYIAVQRGIGYGMISELQYADNLATGALVDISPGFYSDIELYWHHWQAQSPSINWLTRCLTAEACRFLARSPLPADRPSSMSGAGF</sequence>
<dbReference type="Proteomes" id="UP000285972">
    <property type="component" value="Unassembled WGS sequence"/>
</dbReference>
<evidence type="ECO:0000256" key="3">
    <source>
        <dbReference type="ARBA" id="ARBA00023125"/>
    </source>
</evidence>
<evidence type="ECO:0000256" key="4">
    <source>
        <dbReference type="ARBA" id="ARBA00023163"/>
    </source>
</evidence>
<dbReference type="InterPro" id="IPR036388">
    <property type="entry name" value="WH-like_DNA-bd_sf"/>
</dbReference>
<dbReference type="InterPro" id="IPR000847">
    <property type="entry name" value="LysR_HTH_N"/>
</dbReference>
<dbReference type="PANTHER" id="PTHR30579">
    <property type="entry name" value="TRANSCRIPTIONAL REGULATOR"/>
    <property type="match status" value="1"/>
</dbReference>
<dbReference type="AlphaFoldDB" id="A0AAE8EQ75"/>
<dbReference type="EMBL" id="MJLX01000070">
    <property type="protein sequence ID" value="RLM18124.1"/>
    <property type="molecule type" value="Genomic_DNA"/>
</dbReference>
<dbReference type="SUPFAM" id="SSF46785">
    <property type="entry name" value="Winged helix' DNA-binding domain"/>
    <property type="match status" value="1"/>
</dbReference>
<dbReference type="Pfam" id="PF03466">
    <property type="entry name" value="LysR_substrate"/>
    <property type="match status" value="1"/>
</dbReference>
<dbReference type="InterPro" id="IPR036390">
    <property type="entry name" value="WH_DNA-bd_sf"/>
</dbReference>
<evidence type="ECO:0000256" key="2">
    <source>
        <dbReference type="ARBA" id="ARBA00023015"/>
    </source>
</evidence>
<dbReference type="InterPro" id="IPR017685">
    <property type="entry name" value="ArgP"/>
</dbReference>
<evidence type="ECO:0000313" key="6">
    <source>
        <dbReference type="EMBL" id="RLM18124.1"/>
    </source>
</evidence>
<evidence type="ECO:0000256" key="1">
    <source>
        <dbReference type="ARBA" id="ARBA00009437"/>
    </source>
</evidence>
<evidence type="ECO:0000259" key="5">
    <source>
        <dbReference type="PROSITE" id="PS50931"/>
    </source>
</evidence>
<dbReference type="Gene3D" id="3.40.190.290">
    <property type="match status" value="1"/>
</dbReference>
<dbReference type="Gene3D" id="1.10.10.10">
    <property type="entry name" value="Winged helix-like DNA-binding domain superfamily/Winged helix DNA-binding domain"/>
    <property type="match status" value="1"/>
</dbReference>
<dbReference type="NCBIfam" id="NF002964">
    <property type="entry name" value="PRK03635.1"/>
    <property type="match status" value="1"/>
</dbReference>
<dbReference type="GeneID" id="70908934"/>
<name>A0AAE8EQ75_9GAMM</name>
<dbReference type="NCBIfam" id="NF009888">
    <property type="entry name" value="PRK13348.1"/>
    <property type="match status" value="1"/>
</dbReference>
<dbReference type="InterPro" id="IPR005119">
    <property type="entry name" value="LysR_subst-bd"/>
</dbReference>
<comment type="caution">
    <text evidence="6">The sequence shown here is derived from an EMBL/GenBank/DDBJ whole genome shotgun (WGS) entry which is preliminary data.</text>
</comment>
<dbReference type="SUPFAM" id="SSF53850">
    <property type="entry name" value="Periplasmic binding protein-like II"/>
    <property type="match status" value="1"/>
</dbReference>
<accession>A0AAE8EQ75</accession>
<dbReference type="RefSeq" id="WP_072065826.1">
    <property type="nucleotide sequence ID" value="NZ_CGIG01000001.1"/>
</dbReference>
<dbReference type="GO" id="GO:0003700">
    <property type="term" value="F:DNA-binding transcription factor activity"/>
    <property type="evidence" value="ECO:0007669"/>
    <property type="project" value="InterPro"/>
</dbReference>